<dbReference type="OMA" id="KWHEEAL"/>
<feature type="transmembrane region" description="Helical" evidence="1">
    <location>
        <begin position="139"/>
        <end position="157"/>
    </location>
</feature>
<feature type="transmembrane region" description="Helical" evidence="1">
    <location>
        <begin position="462"/>
        <end position="481"/>
    </location>
</feature>
<gene>
    <name evidence="3" type="ORF">TRITD_7Av1G012920</name>
</gene>
<protein>
    <recommendedName>
        <fullName evidence="2">DUF4220 domain-containing protein</fullName>
    </recommendedName>
</protein>
<keyword evidence="1" id="KW-1133">Transmembrane helix</keyword>
<dbReference type="AlphaFoldDB" id="A0A9R0Z0V0"/>
<dbReference type="Gramene" id="TRITD0Uv1G103350.1">
    <property type="protein sequence ID" value="TRITD0Uv1G103350.1"/>
    <property type="gene ID" value="TRITD0Uv1G103350"/>
</dbReference>
<sequence>MDDGSTMLTTCPSTITKYVQNLTSSYTNKSNESSVVATSVFMLVLAAVFFNLNLFSRVSNTSAVLNPTARLILSAALSLFFPVMNYLFSEAKSEGDASSSDLSVRARVILTWMLVVELLRKKVDAILVTPGMQPGYAEIISHAAAVAWLGYLVFFNVKGPGRVAVFGTLWVLCAARFVQRLVITEIGNRSLAYGKNARLLTSYMAQLLHARRHGGGAVEEEVQAPPSPQDRLKACEYVVMGEENLVLKPGPHGYKLDLGKVATDHNVVTVGKIWTHADVETDHPLFRSNPRIRSQCLSFALFKLLRRTVEHLPAMSKEETEHCGDLIFQGICSGGVSKPQDSGEALFQVLKDEISFLSEYHHSIHPVVFASPYFFLVNYFLFPAVVCCLCLLTILLCGNGNMLDAYRSILTENYAISTGVFTLTKCLWRNFLLTPGVFFSTIDISITYLLFLAFIYEVLWEFLVFVFSNWFMVSLLCTYTAKPHMFQSPTYSGALHRISWANRMLGHPSLIAMKQFSVLSFSWLSMTLSSEPLPTHAKDSLMERFRLAADDRRRAPLTTGNHVLGTGTDMSWFCESESVAEVILTWHIATALLESKYPSETCSAMEVATRLSRYCAYLVAFNPGLLPEDREGTQLVYEDMKKALKEALGTWGYYLASEEKRRKKVMEATPNKSMPDCRDATMNVVQKGTVLGKALMGDGKGDWELLATLWVELVAYIAPSSGDDHLKGQKEALVQGGELVTMLWALATHTGVTRPPPSEVAVTHVEDIEEGLRSSAA</sequence>
<dbReference type="Pfam" id="PF04578">
    <property type="entry name" value="DUF594"/>
    <property type="match status" value="1"/>
</dbReference>
<dbReference type="Gramene" id="TRITD0Uv1G071470.1">
    <property type="protein sequence ID" value="TRITD0Uv1G071470.1"/>
    <property type="gene ID" value="TRITD0Uv1G071470"/>
</dbReference>
<organism evidence="3 4">
    <name type="scientific">Triticum turgidum subsp. durum</name>
    <name type="common">Durum wheat</name>
    <name type="synonym">Triticum durum</name>
    <dbReference type="NCBI Taxonomy" id="4567"/>
    <lineage>
        <taxon>Eukaryota</taxon>
        <taxon>Viridiplantae</taxon>
        <taxon>Streptophyta</taxon>
        <taxon>Embryophyta</taxon>
        <taxon>Tracheophyta</taxon>
        <taxon>Spermatophyta</taxon>
        <taxon>Magnoliopsida</taxon>
        <taxon>Liliopsida</taxon>
        <taxon>Poales</taxon>
        <taxon>Poaceae</taxon>
        <taxon>BOP clade</taxon>
        <taxon>Pooideae</taxon>
        <taxon>Triticodae</taxon>
        <taxon>Triticeae</taxon>
        <taxon>Triticinae</taxon>
        <taxon>Triticum</taxon>
    </lineage>
</organism>
<evidence type="ECO:0000256" key="1">
    <source>
        <dbReference type="SAM" id="Phobius"/>
    </source>
</evidence>
<evidence type="ECO:0000313" key="4">
    <source>
        <dbReference type="Proteomes" id="UP000324705"/>
    </source>
</evidence>
<accession>A0A9R0Z0V0</accession>
<evidence type="ECO:0000259" key="2">
    <source>
        <dbReference type="Pfam" id="PF13968"/>
    </source>
</evidence>
<dbReference type="Gramene" id="TRITD7Av1G012920.1">
    <property type="protein sequence ID" value="TRITD7Av1G012920.1"/>
    <property type="gene ID" value="TRITD7Av1G012920"/>
</dbReference>
<dbReference type="InterPro" id="IPR025315">
    <property type="entry name" value="DUF4220"/>
</dbReference>
<proteinExistence type="predicted"/>
<dbReference type="EMBL" id="LT934123">
    <property type="protein sequence ID" value="VAI69169.1"/>
    <property type="molecule type" value="Genomic_DNA"/>
</dbReference>
<feature type="transmembrane region" description="Helical" evidence="1">
    <location>
        <begin position="68"/>
        <end position="88"/>
    </location>
</feature>
<feature type="transmembrane region" description="Helical" evidence="1">
    <location>
        <begin position="373"/>
        <end position="397"/>
    </location>
</feature>
<keyword evidence="4" id="KW-1185">Reference proteome</keyword>
<keyword evidence="1" id="KW-0472">Membrane</keyword>
<feature type="transmembrane region" description="Helical" evidence="1">
    <location>
        <begin position="431"/>
        <end position="456"/>
    </location>
</feature>
<feature type="transmembrane region" description="Helical" evidence="1">
    <location>
        <begin position="35"/>
        <end position="56"/>
    </location>
</feature>
<keyword evidence="1" id="KW-0812">Transmembrane</keyword>
<evidence type="ECO:0000313" key="3">
    <source>
        <dbReference type="EMBL" id="VAI69169.1"/>
    </source>
</evidence>
<name>A0A9R0Z0V0_TRITD</name>
<dbReference type="Pfam" id="PF13968">
    <property type="entry name" value="DUF4220"/>
    <property type="match status" value="1"/>
</dbReference>
<feature type="domain" description="DUF4220" evidence="2">
    <location>
        <begin position="142"/>
        <end position="504"/>
    </location>
</feature>
<dbReference type="Proteomes" id="UP000324705">
    <property type="component" value="Chromosome 7A"/>
</dbReference>
<dbReference type="InterPro" id="IPR007658">
    <property type="entry name" value="DUF594"/>
</dbReference>
<reference evidence="3 4" key="1">
    <citation type="submission" date="2017-09" db="EMBL/GenBank/DDBJ databases">
        <authorList>
            <consortium name="International Durum Wheat Genome Sequencing Consortium (IDWGSC)"/>
            <person name="Milanesi L."/>
        </authorList>
    </citation>
    <scope>NUCLEOTIDE SEQUENCE [LARGE SCALE GENOMIC DNA]</scope>
    <source>
        <strain evidence="4">cv. Svevo</strain>
    </source>
</reference>
<dbReference type="PANTHER" id="PTHR31325">
    <property type="entry name" value="OS01G0798800 PROTEIN-RELATED"/>
    <property type="match status" value="1"/>
</dbReference>
<dbReference type="Gramene" id="TRITD0Uv1G107860.1">
    <property type="protein sequence ID" value="TRITD0Uv1G107860.1"/>
    <property type="gene ID" value="TRITD0Uv1G107860"/>
</dbReference>